<evidence type="ECO:0000256" key="3">
    <source>
        <dbReference type="ARBA" id="ARBA00022490"/>
    </source>
</evidence>
<dbReference type="Gene3D" id="3.40.50.150">
    <property type="entry name" value="Vaccinia Virus protein VP39"/>
    <property type="match status" value="1"/>
</dbReference>
<dbReference type="RefSeq" id="WP_133735191.1">
    <property type="nucleotide sequence ID" value="NZ_SOAX01000002.1"/>
</dbReference>
<keyword evidence="6 7" id="KW-0949">S-adenosyl-L-methionine</keyword>
<dbReference type="NCBIfam" id="NF001453">
    <property type="entry name" value="PRK00312.1"/>
    <property type="match status" value="1"/>
</dbReference>
<feature type="active site" evidence="7">
    <location>
        <position position="69"/>
    </location>
</feature>
<dbReference type="SUPFAM" id="SSF53335">
    <property type="entry name" value="S-adenosyl-L-methionine-dependent methyltransferases"/>
    <property type="match status" value="1"/>
</dbReference>
<dbReference type="HAMAP" id="MF_00090">
    <property type="entry name" value="PIMT"/>
    <property type="match status" value="1"/>
</dbReference>
<comment type="caution">
    <text evidence="8">The sequence shown here is derived from an EMBL/GenBank/DDBJ whole genome shotgun (WGS) entry which is preliminary data.</text>
</comment>
<dbReference type="EMBL" id="SOAX01000002">
    <property type="protein sequence ID" value="TDT43098.1"/>
    <property type="molecule type" value="Genomic_DNA"/>
</dbReference>
<dbReference type="GO" id="GO:0032259">
    <property type="term" value="P:methylation"/>
    <property type="evidence" value="ECO:0007669"/>
    <property type="project" value="UniProtKB-KW"/>
</dbReference>
<reference evidence="8 9" key="1">
    <citation type="submission" date="2019-03" db="EMBL/GenBank/DDBJ databases">
        <title>Genomic Encyclopedia of Type Strains, Phase IV (KMG-IV): sequencing the most valuable type-strain genomes for metagenomic binning, comparative biology and taxonomic classification.</title>
        <authorList>
            <person name="Goeker M."/>
        </authorList>
    </citation>
    <scope>NUCLEOTIDE SEQUENCE [LARGE SCALE GENOMIC DNA]</scope>
    <source>
        <strain evidence="8 9">DSM 15505</strain>
    </source>
</reference>
<proteinExistence type="inferred from homology"/>
<dbReference type="InterPro" id="IPR000682">
    <property type="entry name" value="PCMT"/>
</dbReference>
<keyword evidence="4 7" id="KW-0489">Methyltransferase</keyword>
<evidence type="ECO:0000256" key="6">
    <source>
        <dbReference type="ARBA" id="ARBA00022691"/>
    </source>
</evidence>
<evidence type="ECO:0000256" key="1">
    <source>
        <dbReference type="ARBA" id="ARBA00004496"/>
    </source>
</evidence>
<comment type="similarity">
    <text evidence="2 7">Belongs to the methyltransferase superfamily. L-isoaspartyl/D-aspartyl protein methyltransferase family.</text>
</comment>
<evidence type="ECO:0000313" key="8">
    <source>
        <dbReference type="EMBL" id="TDT43098.1"/>
    </source>
</evidence>
<comment type="function">
    <text evidence="7">Catalyzes the methyl esterification of L-isoaspartyl residues in peptides and proteins that result from spontaneous decomposition of normal L-aspartyl and L-asparaginyl residues. It plays a role in the repair and/or degradation of damaged proteins.</text>
</comment>
<dbReference type="GO" id="GO:0005737">
    <property type="term" value="C:cytoplasm"/>
    <property type="evidence" value="ECO:0007669"/>
    <property type="project" value="UniProtKB-SubCell"/>
</dbReference>
<dbReference type="GO" id="GO:0030091">
    <property type="term" value="P:protein repair"/>
    <property type="evidence" value="ECO:0007669"/>
    <property type="project" value="UniProtKB-UniRule"/>
</dbReference>
<dbReference type="PANTHER" id="PTHR11579:SF0">
    <property type="entry name" value="PROTEIN-L-ISOASPARTATE(D-ASPARTATE) O-METHYLTRANSFERASE"/>
    <property type="match status" value="1"/>
</dbReference>
<sequence length="218" mass="24359">MNTELQGIGMTSQRTRMRLVERLREEGIERFEVLDAISRVPRHIFLDEALSHRAYEDTALPIGHQQTLSQPYVVARMTEILMEAGARRVLELGTGSGYQAAILAELVEEVYSIERIGALHKQARERLQRLGYRNVHLRLGDGSQGWPDAAPFDGMILTAAPGGVPETLLKQLDEGGTMVAPLGYETQMLTSITRRGDTFERHEIEPVRFVPVLGGVVR</sequence>
<organism evidence="8 9">
    <name type="scientific">Halospina denitrificans</name>
    <dbReference type="NCBI Taxonomy" id="332522"/>
    <lineage>
        <taxon>Bacteria</taxon>
        <taxon>Pseudomonadati</taxon>
        <taxon>Pseudomonadota</taxon>
        <taxon>Gammaproteobacteria</taxon>
        <taxon>Halospina</taxon>
    </lineage>
</organism>
<dbReference type="PANTHER" id="PTHR11579">
    <property type="entry name" value="PROTEIN-L-ISOASPARTATE O-METHYLTRANSFERASE"/>
    <property type="match status" value="1"/>
</dbReference>
<keyword evidence="3 7" id="KW-0963">Cytoplasm</keyword>
<keyword evidence="9" id="KW-1185">Reference proteome</keyword>
<dbReference type="Pfam" id="PF01135">
    <property type="entry name" value="PCMT"/>
    <property type="match status" value="1"/>
</dbReference>
<gene>
    <name evidence="7" type="primary">pcm</name>
    <name evidence="8" type="ORF">DES49_0908</name>
</gene>
<evidence type="ECO:0000256" key="2">
    <source>
        <dbReference type="ARBA" id="ARBA00005369"/>
    </source>
</evidence>
<comment type="catalytic activity">
    <reaction evidence="7">
        <text>[protein]-L-isoaspartate + S-adenosyl-L-methionine = [protein]-L-isoaspartate alpha-methyl ester + S-adenosyl-L-homocysteine</text>
        <dbReference type="Rhea" id="RHEA:12705"/>
        <dbReference type="Rhea" id="RHEA-COMP:12143"/>
        <dbReference type="Rhea" id="RHEA-COMP:12144"/>
        <dbReference type="ChEBI" id="CHEBI:57856"/>
        <dbReference type="ChEBI" id="CHEBI:59789"/>
        <dbReference type="ChEBI" id="CHEBI:90596"/>
        <dbReference type="ChEBI" id="CHEBI:90598"/>
        <dbReference type="EC" id="2.1.1.77"/>
    </reaction>
</comment>
<dbReference type="InterPro" id="IPR029063">
    <property type="entry name" value="SAM-dependent_MTases_sf"/>
</dbReference>
<dbReference type="NCBIfam" id="TIGR00080">
    <property type="entry name" value="pimt"/>
    <property type="match status" value="1"/>
</dbReference>
<evidence type="ECO:0000256" key="7">
    <source>
        <dbReference type="HAMAP-Rule" id="MF_00090"/>
    </source>
</evidence>
<evidence type="ECO:0000256" key="5">
    <source>
        <dbReference type="ARBA" id="ARBA00022679"/>
    </source>
</evidence>
<dbReference type="GO" id="GO:0004719">
    <property type="term" value="F:protein-L-isoaspartate (D-aspartate) O-methyltransferase activity"/>
    <property type="evidence" value="ECO:0007669"/>
    <property type="project" value="UniProtKB-UniRule"/>
</dbReference>
<dbReference type="EC" id="2.1.1.77" evidence="7"/>
<dbReference type="CDD" id="cd02440">
    <property type="entry name" value="AdoMet_MTases"/>
    <property type="match status" value="1"/>
</dbReference>
<evidence type="ECO:0000256" key="4">
    <source>
        <dbReference type="ARBA" id="ARBA00022603"/>
    </source>
</evidence>
<keyword evidence="5 7" id="KW-0808">Transferase</keyword>
<dbReference type="FunFam" id="3.40.50.150:FF:000010">
    <property type="entry name" value="Protein-L-isoaspartate O-methyltransferase"/>
    <property type="match status" value="1"/>
</dbReference>
<accession>A0A4V6Q2N4</accession>
<name>A0A4V6Q2N4_9GAMM</name>
<protein>
    <recommendedName>
        <fullName evidence="7">Protein-L-isoaspartate O-methyltransferase</fullName>
        <ecNumber evidence="7">2.1.1.77</ecNumber>
    </recommendedName>
    <alternativeName>
        <fullName evidence="7">L-isoaspartyl protein carboxyl methyltransferase</fullName>
    </alternativeName>
    <alternativeName>
        <fullName evidence="7">Protein L-isoaspartyl methyltransferase</fullName>
    </alternativeName>
    <alternativeName>
        <fullName evidence="7">Protein-beta-aspartate methyltransferase</fullName>
        <shortName evidence="7">PIMT</shortName>
    </alternativeName>
</protein>
<dbReference type="AlphaFoldDB" id="A0A4V6Q2N4"/>
<dbReference type="OrthoDB" id="9810066at2"/>
<dbReference type="Proteomes" id="UP000295830">
    <property type="component" value="Unassembled WGS sequence"/>
</dbReference>
<comment type="subcellular location">
    <subcellularLocation>
        <location evidence="1 7">Cytoplasm</location>
    </subcellularLocation>
</comment>
<evidence type="ECO:0000313" key="9">
    <source>
        <dbReference type="Proteomes" id="UP000295830"/>
    </source>
</evidence>